<organism evidence="3 4">
    <name type="scientific">Tabrizicola oligotrophica</name>
    <dbReference type="NCBI Taxonomy" id="2710650"/>
    <lineage>
        <taxon>Bacteria</taxon>
        <taxon>Pseudomonadati</taxon>
        <taxon>Pseudomonadota</taxon>
        <taxon>Alphaproteobacteria</taxon>
        <taxon>Rhodobacterales</taxon>
        <taxon>Paracoccaceae</taxon>
        <taxon>Tabrizicola</taxon>
    </lineage>
</organism>
<feature type="transmembrane region" description="Helical" evidence="1">
    <location>
        <begin position="44"/>
        <end position="63"/>
    </location>
</feature>
<keyword evidence="4" id="KW-1185">Reference proteome</keyword>
<dbReference type="Gene3D" id="1.10.3730.20">
    <property type="match status" value="1"/>
</dbReference>
<protein>
    <submittedName>
        <fullName evidence="3">DMT family transporter</fullName>
    </submittedName>
</protein>
<sequence>MNTQVKHPIFGVALMLGAMAVLPGIDVIAKILGAEGLPVLQIVWARLALGAVLTLPFALRIAGPRGLWPARPVYHLIRAAFLVSATFCFFLSLRWLPIADALAIFFVQPLIVTLLSALILREHVGPRRLIAVAVGFIGTLIIIRPGLTEVNPGSWLALGAGGFLACYFVMTRAISGQAHAMVTTFQTSLLGGLILSVVIWTVWVPPTPAQWALFVALAFIATFGHLMIVRAYDHAEASLLAPLAYTEMVTSVILGWAFFRDFPDFWTFVGVGILIACALYISMRERALGRPPAPDGVEQP</sequence>
<comment type="caution">
    <text evidence="3">The sequence shown here is derived from an EMBL/GenBank/DDBJ whole genome shotgun (WGS) entry which is preliminary data.</text>
</comment>
<feature type="transmembrane region" description="Helical" evidence="1">
    <location>
        <begin position="153"/>
        <end position="170"/>
    </location>
</feature>
<dbReference type="GO" id="GO:0016020">
    <property type="term" value="C:membrane"/>
    <property type="evidence" value="ECO:0007669"/>
    <property type="project" value="InterPro"/>
</dbReference>
<dbReference type="InterPro" id="IPR000620">
    <property type="entry name" value="EamA_dom"/>
</dbReference>
<reference evidence="3 4" key="1">
    <citation type="submission" date="2020-02" db="EMBL/GenBank/DDBJ databases">
        <authorList>
            <person name="Chen W.-M."/>
        </authorList>
    </citation>
    <scope>NUCLEOTIDE SEQUENCE [LARGE SCALE GENOMIC DNA]</scope>
    <source>
        <strain evidence="3 4">KMS-5</strain>
    </source>
</reference>
<feature type="transmembrane region" description="Helical" evidence="1">
    <location>
        <begin position="12"/>
        <end position="32"/>
    </location>
</feature>
<gene>
    <name evidence="3" type="ORF">G4Z14_03500</name>
</gene>
<feature type="transmembrane region" description="Helical" evidence="1">
    <location>
        <begin position="75"/>
        <end position="95"/>
    </location>
</feature>
<evidence type="ECO:0000313" key="3">
    <source>
        <dbReference type="EMBL" id="NEY89351.1"/>
    </source>
</evidence>
<dbReference type="EMBL" id="JAAIVJ010000001">
    <property type="protein sequence ID" value="NEY89351.1"/>
    <property type="molecule type" value="Genomic_DNA"/>
</dbReference>
<dbReference type="Proteomes" id="UP000477782">
    <property type="component" value="Unassembled WGS sequence"/>
</dbReference>
<dbReference type="PANTHER" id="PTHR22911">
    <property type="entry name" value="ACYL-MALONYL CONDENSING ENZYME-RELATED"/>
    <property type="match status" value="1"/>
</dbReference>
<name>A0A6M0QQG1_9RHOB</name>
<dbReference type="SUPFAM" id="SSF103481">
    <property type="entry name" value="Multidrug resistance efflux transporter EmrE"/>
    <property type="match status" value="2"/>
</dbReference>
<feature type="transmembrane region" description="Helical" evidence="1">
    <location>
        <begin position="182"/>
        <end position="203"/>
    </location>
</feature>
<feature type="domain" description="EamA" evidence="2">
    <location>
        <begin position="10"/>
        <end position="143"/>
    </location>
</feature>
<feature type="transmembrane region" description="Helical" evidence="1">
    <location>
        <begin position="101"/>
        <end position="120"/>
    </location>
</feature>
<evidence type="ECO:0000313" key="4">
    <source>
        <dbReference type="Proteomes" id="UP000477782"/>
    </source>
</evidence>
<feature type="transmembrane region" description="Helical" evidence="1">
    <location>
        <begin position="265"/>
        <end position="283"/>
    </location>
</feature>
<dbReference type="InterPro" id="IPR037185">
    <property type="entry name" value="EmrE-like"/>
</dbReference>
<feature type="transmembrane region" description="Helical" evidence="1">
    <location>
        <begin position="239"/>
        <end position="259"/>
    </location>
</feature>
<evidence type="ECO:0000256" key="1">
    <source>
        <dbReference type="SAM" id="Phobius"/>
    </source>
</evidence>
<evidence type="ECO:0000259" key="2">
    <source>
        <dbReference type="Pfam" id="PF00892"/>
    </source>
</evidence>
<feature type="transmembrane region" description="Helical" evidence="1">
    <location>
        <begin position="129"/>
        <end position="147"/>
    </location>
</feature>
<dbReference type="PANTHER" id="PTHR22911:SF103">
    <property type="entry name" value="BLR2811 PROTEIN"/>
    <property type="match status" value="1"/>
</dbReference>
<dbReference type="RefSeq" id="WP_164623352.1">
    <property type="nucleotide sequence ID" value="NZ_JAAIVJ010000001.1"/>
</dbReference>
<accession>A0A6M0QQG1</accession>
<feature type="transmembrane region" description="Helical" evidence="1">
    <location>
        <begin position="209"/>
        <end position="232"/>
    </location>
</feature>
<dbReference type="AlphaFoldDB" id="A0A6M0QQG1"/>
<proteinExistence type="predicted"/>
<dbReference type="Pfam" id="PF00892">
    <property type="entry name" value="EamA"/>
    <property type="match status" value="2"/>
</dbReference>
<keyword evidence="1" id="KW-1133">Transmembrane helix</keyword>
<keyword evidence="1" id="KW-0812">Transmembrane</keyword>
<feature type="domain" description="EamA" evidence="2">
    <location>
        <begin position="153"/>
        <end position="282"/>
    </location>
</feature>
<keyword evidence="1" id="KW-0472">Membrane</keyword>